<proteinExistence type="predicted"/>
<evidence type="ECO:0000259" key="1">
    <source>
        <dbReference type="PROSITE" id="PS50043"/>
    </source>
</evidence>
<dbReference type="OrthoDB" id="5164849at2"/>
<dbReference type="SMART" id="SM00421">
    <property type="entry name" value="HTH_LUXR"/>
    <property type="match status" value="1"/>
</dbReference>
<dbReference type="RefSeq" id="WP_145937590.1">
    <property type="nucleotide sequence ID" value="NZ_BNAV01000002.1"/>
</dbReference>
<comment type="caution">
    <text evidence="2">The sequence shown here is derived from an EMBL/GenBank/DDBJ whole genome shotgun (WGS) entry which is preliminary data.</text>
</comment>
<dbReference type="InterPro" id="IPR016032">
    <property type="entry name" value="Sig_transdc_resp-reg_C-effctor"/>
</dbReference>
<keyword evidence="3" id="KW-1185">Reference proteome</keyword>
<dbReference type="Pfam" id="PF00196">
    <property type="entry name" value="GerE"/>
    <property type="match status" value="1"/>
</dbReference>
<evidence type="ECO:0000313" key="2">
    <source>
        <dbReference type="EMBL" id="GHF44758.1"/>
    </source>
</evidence>
<organism evidence="2 3">
    <name type="scientific">Amycolatopsis bartoniae</name>
    <dbReference type="NCBI Taxonomy" id="941986"/>
    <lineage>
        <taxon>Bacteria</taxon>
        <taxon>Bacillati</taxon>
        <taxon>Actinomycetota</taxon>
        <taxon>Actinomycetes</taxon>
        <taxon>Pseudonocardiales</taxon>
        <taxon>Pseudonocardiaceae</taxon>
        <taxon>Amycolatopsis</taxon>
    </lineage>
</organism>
<dbReference type="GO" id="GO:0003677">
    <property type="term" value="F:DNA binding"/>
    <property type="evidence" value="ECO:0007669"/>
    <property type="project" value="InterPro"/>
</dbReference>
<dbReference type="InterPro" id="IPR041664">
    <property type="entry name" value="AAA_16"/>
</dbReference>
<dbReference type="SUPFAM" id="SSF46894">
    <property type="entry name" value="C-terminal effector domain of the bipartite response regulators"/>
    <property type="match status" value="1"/>
</dbReference>
<dbReference type="Pfam" id="PF13191">
    <property type="entry name" value="AAA_16"/>
    <property type="match status" value="1"/>
</dbReference>
<sequence>MARQRTEPAGRQAELEALRWDGRRPALTVVCGATGSGKTTLLARTCRELRESGFVVLEVTRTAECPDWDLFGAQALLGAIREQFEQIGADPRVVESIDLVSRLCTAESYDSPWQKFCLLSALGTLFGRIGAHRPVALVVDDADRIPQPMLALAPVHRAGHYVVASCTSEMLGQQPELCALADRVIELGPLADEDLGSLLKRVAHEPVDDAARRALQDSLGPLYRNPGTLVSTLAELRSQGRLVVLGGHLCLRDPGAPIGLPAGHELLTAVAGYGELGRNLVILSASGAGFGVDDVPVLADATGLPALDYGHAIDGLVLAGVLDSDVTGRLRCRCPALGTAVTEQAGEDVVRGLHRAMADQLLDTAKHCGRNQSVLAGHVAAAGRSLPARPELAALLRDDEIHVEPARHIEYRYAAWWHSEAGTVRSRLQSEVVRLLVHTAGYARLAAFVAEVVERAGAEAAFDDQARAELSAAAALSAIHCGQPVPAFVRDALVPAEPDGPLAFADSWFAGEPVVLDQVAAAFAPTWLHHWSSPTALDGRTRQPRPSAARVEAGCAHRDLVPVFESVLGSDYRAPTEGPVAIYHRVFRGYTDGDWASALSAARELGLTPGADDLALRCARLLAAEMCWWRGEDRQARDWLDAVPDDGVFPALRAWVSIGFRYHTGDVDGAFEEGWNSYRVHAESVDEPGAARLLVRLASIAMESGRNHAARRILAEVDSRYDRRGRGRSAETALLVRGFVEGDPVSIRAAERLVRERGEQLDLTIACQMVGRIAGEPRPWLEEAYQLASAIGATRLTARTRYSMKRCGVAPLRRDRRAELSGLDLQIIELIRQGKTNRQIAVALRMSAKTVEKHLTRLFAKAGCRTRHGLATSDLGGKLESIGA</sequence>
<reference evidence="2" key="2">
    <citation type="submission" date="2020-09" db="EMBL/GenBank/DDBJ databases">
        <authorList>
            <person name="Sun Q."/>
            <person name="Zhou Y."/>
        </authorList>
    </citation>
    <scope>NUCLEOTIDE SEQUENCE</scope>
    <source>
        <strain evidence="2">CGMCC 4.7679</strain>
    </source>
</reference>
<dbReference type="CDD" id="cd06170">
    <property type="entry name" value="LuxR_C_like"/>
    <property type="match status" value="1"/>
</dbReference>
<evidence type="ECO:0000313" key="3">
    <source>
        <dbReference type="Proteomes" id="UP000658656"/>
    </source>
</evidence>
<dbReference type="EMBL" id="BNAV01000002">
    <property type="protein sequence ID" value="GHF44758.1"/>
    <property type="molecule type" value="Genomic_DNA"/>
</dbReference>
<dbReference type="Gene3D" id="3.40.50.300">
    <property type="entry name" value="P-loop containing nucleotide triphosphate hydrolases"/>
    <property type="match status" value="1"/>
</dbReference>
<dbReference type="GO" id="GO:0006355">
    <property type="term" value="P:regulation of DNA-templated transcription"/>
    <property type="evidence" value="ECO:0007669"/>
    <property type="project" value="InterPro"/>
</dbReference>
<feature type="domain" description="HTH luxR-type" evidence="1">
    <location>
        <begin position="813"/>
        <end position="878"/>
    </location>
</feature>
<dbReference type="PRINTS" id="PR00038">
    <property type="entry name" value="HTHLUXR"/>
</dbReference>
<name>A0A8H9IQD3_9PSEU</name>
<dbReference type="Gene3D" id="1.10.10.10">
    <property type="entry name" value="Winged helix-like DNA-binding domain superfamily/Winged helix DNA-binding domain"/>
    <property type="match status" value="1"/>
</dbReference>
<dbReference type="InterPro" id="IPR036388">
    <property type="entry name" value="WH-like_DNA-bd_sf"/>
</dbReference>
<dbReference type="PROSITE" id="PS00622">
    <property type="entry name" value="HTH_LUXR_1"/>
    <property type="match status" value="1"/>
</dbReference>
<dbReference type="InterPro" id="IPR000792">
    <property type="entry name" value="Tscrpt_reg_LuxR_C"/>
</dbReference>
<accession>A0A8H9IQD3</accession>
<dbReference type="AlphaFoldDB" id="A0A8H9IQD3"/>
<reference evidence="2" key="1">
    <citation type="journal article" date="2014" name="Int. J. Syst. Evol. Microbiol.">
        <title>Complete genome sequence of Corynebacterium casei LMG S-19264T (=DSM 44701T), isolated from a smear-ripened cheese.</title>
        <authorList>
            <consortium name="US DOE Joint Genome Institute (JGI-PGF)"/>
            <person name="Walter F."/>
            <person name="Albersmeier A."/>
            <person name="Kalinowski J."/>
            <person name="Ruckert C."/>
        </authorList>
    </citation>
    <scope>NUCLEOTIDE SEQUENCE</scope>
    <source>
        <strain evidence="2">CGMCC 4.7679</strain>
    </source>
</reference>
<dbReference type="InterPro" id="IPR027417">
    <property type="entry name" value="P-loop_NTPase"/>
</dbReference>
<dbReference type="Proteomes" id="UP000658656">
    <property type="component" value="Unassembled WGS sequence"/>
</dbReference>
<gene>
    <name evidence="2" type="ORF">GCM10017566_17230</name>
</gene>
<dbReference type="PROSITE" id="PS50043">
    <property type="entry name" value="HTH_LUXR_2"/>
    <property type="match status" value="1"/>
</dbReference>
<protein>
    <recommendedName>
        <fullName evidence="1">HTH luxR-type domain-containing protein</fullName>
    </recommendedName>
</protein>
<dbReference type="SUPFAM" id="SSF52540">
    <property type="entry name" value="P-loop containing nucleoside triphosphate hydrolases"/>
    <property type="match status" value="1"/>
</dbReference>